<reference evidence="1 2" key="1">
    <citation type="submission" date="2019-02" db="EMBL/GenBank/DDBJ databases">
        <title>Pedobacter sp. RP-1-14 sp. nov., isolated from Arctic soil.</title>
        <authorList>
            <person name="Dahal R.H."/>
        </authorList>
    </citation>
    <scope>NUCLEOTIDE SEQUENCE [LARGE SCALE GENOMIC DNA]</scope>
    <source>
        <strain evidence="1 2">RP-1-14</strain>
    </source>
</reference>
<dbReference type="SUPFAM" id="SSF56935">
    <property type="entry name" value="Porins"/>
    <property type="match status" value="1"/>
</dbReference>
<dbReference type="AlphaFoldDB" id="A0A4R0NJN7"/>
<sequence>MNPKRSPLLFQSISMTTRTFKHLCTLFLFLFASQLYAQKKDSTYVGQVNGTVRDSAFNRVLRSATLSIYKADNDQLLSYQLSNNFGKFHFKEIPIGIKLKLITTYVGYQPHQREFLIPKDLKIIDLKNLNVERAENNLKEVNITAKPPMEMSGDTLVFNADAFKLDTNAVVEDLLRRLPGVTIWSDGLITVNGQKVNNLFVEGKPFFGSDSRIATQNLPKNIVDKIQVYKDKGAPNEDANENPPLNMNIVLKKDKKSGMFGKIGGGYGTDKRFAIDGMLSAYGPKTQLSIVGARNNVNKTAYDVSTLMRYSSFKGVGVDVDYHSDFRQRGLNVFSSAGYTLAHEINKSNKLRSDYLFFNSQNEVLEKVRQVDNLNNDNRLVQDKTGTSSNGNYSHRFNSSYELKGKHRSLSTRYALNTSNKNSINTQLAESINTGTGIESRSDARQDNSGWQTAMDLDLKLDNRRYDEGRDSKSFNFDVQYTLKNSEGNDDSRRKTDFSSTEAGKDQFFDRQYKTDYHNTTHTINANLPDIKRLLKLRTQLVNINFKNTFVAYNSNERAKVGDFNQNGQLVVNNYLTNNSNYQTINEKPALSLSRSFTKGLANRYHNTFGFNLLLQGQLFDQHHTSDKDFQKVDLNYTRFIPESSISFGNSRIGHYQSNYTLKYAKSFIYANIYQLAPLVDSSNVYYRHVGNPDLTPSAKHEISLSLEHYLMGGKNSGNGSFSIHAGTIKNFIGDSSLYDAVGRNTHYNVNLSGNKYAGYSGFLYKTYQLKKNQLTTFLQADLNYAHNPAYVNAMPILTKSFSTSHHISLSYTYKHWIKFGGGQSLNTFSTRQTNSISSSYKNFSTSANAAVNWPKKVYWSSIVNYNRSTSSYSGDVNFIIWNADVAYRFLKGDNAELKFSALDLLRQNKSVINSGNGNSITQGTVNVLQQYFMFSLAYYPRMFGSRNYLF</sequence>
<evidence type="ECO:0000313" key="2">
    <source>
        <dbReference type="Proteomes" id="UP000293347"/>
    </source>
</evidence>
<comment type="caution">
    <text evidence="1">The sequence shown here is derived from an EMBL/GenBank/DDBJ whole genome shotgun (WGS) entry which is preliminary data.</text>
</comment>
<dbReference type="RefSeq" id="WP_131595513.1">
    <property type="nucleotide sequence ID" value="NZ_SJSL01000002.1"/>
</dbReference>
<dbReference type="Proteomes" id="UP000293347">
    <property type="component" value="Unassembled WGS sequence"/>
</dbReference>
<dbReference type="OrthoDB" id="1086219at2"/>
<dbReference type="SUPFAM" id="SSF49464">
    <property type="entry name" value="Carboxypeptidase regulatory domain-like"/>
    <property type="match status" value="1"/>
</dbReference>
<evidence type="ECO:0000313" key="1">
    <source>
        <dbReference type="EMBL" id="TCD00922.1"/>
    </source>
</evidence>
<dbReference type="InterPro" id="IPR008969">
    <property type="entry name" value="CarboxyPept-like_regulatory"/>
</dbReference>
<protein>
    <recommendedName>
        <fullName evidence="3">Outer membrane receptor protein involved in Fe transport</fullName>
    </recommendedName>
</protein>
<dbReference type="EMBL" id="SJSL01000002">
    <property type="protein sequence ID" value="TCD00922.1"/>
    <property type="molecule type" value="Genomic_DNA"/>
</dbReference>
<gene>
    <name evidence="1" type="ORF">EZ437_09100</name>
</gene>
<name>A0A4R0NJN7_9SPHI</name>
<evidence type="ECO:0008006" key="3">
    <source>
        <dbReference type="Google" id="ProtNLM"/>
    </source>
</evidence>
<accession>A0A4R0NJN7</accession>
<organism evidence="1 2">
    <name type="scientific">Pedobacter psychroterrae</name>
    <dbReference type="NCBI Taxonomy" id="2530453"/>
    <lineage>
        <taxon>Bacteria</taxon>
        <taxon>Pseudomonadati</taxon>
        <taxon>Bacteroidota</taxon>
        <taxon>Sphingobacteriia</taxon>
        <taxon>Sphingobacteriales</taxon>
        <taxon>Sphingobacteriaceae</taxon>
        <taxon>Pedobacter</taxon>
    </lineage>
</organism>
<proteinExistence type="predicted"/>
<keyword evidence="2" id="KW-1185">Reference proteome</keyword>